<dbReference type="EMBL" id="HG673835">
    <property type="protein sequence ID" value="CDJ38350.1"/>
    <property type="molecule type" value="Genomic_DNA"/>
</dbReference>
<dbReference type="AlphaFoldDB" id="U6KK35"/>
<sequence>MLQGGGALAPQTLQVSLDACSLGQQQLLERQPQRHQQKQQLHQKYTSQEIHITSGKQDGLEEPNALHSTNCASIPVRSTSGSNRNNNHSNRWRAAEGCQACADGQTGALSSDEFGEQHGKQQQKEPEHSPKQQQQLHHTQQQTAVVQQQEAFTAFVPWPGRAEYYKGAKPVASFGEAIRATTAAQSPCALRRELQLLQHGLAAAAATSGSSNRNGTRNESSVGRAVRRQASKLKRLTANLLSLSISSTGSTMAGSPPAAGASSRGRGPSVDSRILVGEDALMSDLPLEVDEGHRALQPFLSWGLEWSGRHRSLEAGILTLVNHSSPLKSVLPLNTESTEFDALVGLSAKAAPADTTAAVAGGGGAGPCPYIFAFEDIVERFAKVIPSPSSLDAAKAKDDPPGIDSRTSPEETAGYGPEAAGRGASRSCAAAAADDDADAEGDLGDVSATAESRGNASTLGISGQGGAAAPADTAACASSDAYDECDDICLARGKFSTGAGELEAVQETAPAEATSVAETETEAAAGVEVADVASAENVRDLTTDDAASRNPRAGKRVSAAGEADLALVGAAVDAAAEVLEEVHVPWGIAGEVTRKAAGDAAAKAGAAVEMATCDARFTVGEASAARGSRGRETEPIPAAEASSADDRCEGTLEQAAEGAEEDTREAEAVAAPASGGPPEKEVRVGSLEECLRTVGVDDKAAAPKKAQLGVFGAKAAAAATGEAVCSPLEELESDELHSEQPTLSSRQLTMRGREEDPEALEARQLRMGLSDFPEWLMQVDADADEQRPNPYKAVRLRKTGLLPAGEDGNRDEATARRIRARLDWMKSCAAKGKQQGRLSSAADRTATTPETISQCSSRSASKAPEDAWRHRQLQRQGKPTRGQRGDCQNHQVHTASDSFGPVGTDYMGKEQRGPEREITSVAALRARFERSRADWFKGELHRFSRLNDPPETTDATQ</sequence>
<keyword evidence="3" id="KW-1185">Reference proteome</keyword>
<feature type="compositionally biased region" description="Basic and acidic residues" evidence="1">
    <location>
        <begin position="115"/>
        <end position="130"/>
    </location>
</feature>
<evidence type="ECO:0000256" key="1">
    <source>
        <dbReference type="SAM" id="MobiDB-lite"/>
    </source>
</evidence>
<evidence type="ECO:0000313" key="3">
    <source>
        <dbReference type="Proteomes" id="UP000030747"/>
    </source>
</evidence>
<feature type="region of interest" description="Disordered" evidence="1">
    <location>
        <begin position="731"/>
        <end position="753"/>
    </location>
</feature>
<feature type="compositionally biased region" description="Basic and acidic residues" evidence="1">
    <location>
        <begin position="907"/>
        <end position="918"/>
    </location>
</feature>
<feature type="region of interest" description="Disordered" evidence="1">
    <location>
        <begin position="204"/>
        <end position="228"/>
    </location>
</feature>
<feature type="compositionally biased region" description="Polar residues" evidence="1">
    <location>
        <begin position="449"/>
        <end position="461"/>
    </location>
</feature>
<feature type="compositionally biased region" description="Low complexity" evidence="1">
    <location>
        <begin position="418"/>
        <end position="432"/>
    </location>
</feature>
<dbReference type="VEuPathDB" id="ToxoDB:ETH_00026565"/>
<dbReference type="Proteomes" id="UP000030747">
    <property type="component" value="Unassembled WGS sequence"/>
</dbReference>
<feature type="compositionally biased region" description="Low complexity" evidence="1">
    <location>
        <begin position="77"/>
        <end position="89"/>
    </location>
</feature>
<feature type="compositionally biased region" description="Low complexity" evidence="1">
    <location>
        <begin position="132"/>
        <end position="143"/>
    </location>
</feature>
<reference evidence="2" key="1">
    <citation type="submission" date="2013-10" db="EMBL/GenBank/DDBJ databases">
        <title>Genomic analysis of the causative agents of coccidiosis in chickens.</title>
        <authorList>
            <person name="Reid A.J."/>
            <person name="Blake D."/>
            <person name="Billington K."/>
            <person name="Browne H."/>
            <person name="Dunn M."/>
            <person name="Hung S."/>
            <person name="Kawahara F."/>
            <person name="Miranda-Saavedra D."/>
            <person name="Mourier T."/>
            <person name="Nagra H."/>
            <person name="Otto T.D."/>
            <person name="Rawlings N."/>
            <person name="Sanchez A."/>
            <person name="Sanders M."/>
            <person name="Subramaniam C."/>
            <person name="Tay Y."/>
            <person name="Dear P."/>
            <person name="Doerig C."/>
            <person name="Gruber A."/>
            <person name="Parkinson J."/>
            <person name="Shirley M."/>
            <person name="Wan K.L."/>
            <person name="Berriman M."/>
            <person name="Tomley F."/>
            <person name="Pain A."/>
        </authorList>
    </citation>
    <scope>NUCLEOTIDE SEQUENCE [LARGE SCALE GENOMIC DNA]</scope>
    <source>
        <strain evidence="2">Houghton</strain>
    </source>
</reference>
<dbReference type="OMA" id="FVPWPGR"/>
<evidence type="ECO:0000313" key="2">
    <source>
        <dbReference type="EMBL" id="CDJ38350.1"/>
    </source>
</evidence>
<feature type="region of interest" description="Disordered" evidence="1">
    <location>
        <begin position="390"/>
        <end position="470"/>
    </location>
</feature>
<dbReference type="GeneID" id="25254409"/>
<feature type="compositionally biased region" description="Polar residues" evidence="1">
    <location>
        <begin position="845"/>
        <end position="860"/>
    </location>
</feature>
<feature type="compositionally biased region" description="Acidic residues" evidence="1">
    <location>
        <begin position="433"/>
        <end position="443"/>
    </location>
</feature>
<protein>
    <submittedName>
        <fullName evidence="2">Uncharacterized protein</fullName>
    </submittedName>
</protein>
<feature type="region of interest" description="Disordered" evidence="1">
    <location>
        <begin position="622"/>
        <end position="683"/>
    </location>
</feature>
<reference evidence="2" key="2">
    <citation type="submission" date="2013-10" db="EMBL/GenBank/DDBJ databases">
        <authorList>
            <person name="Aslett M."/>
        </authorList>
    </citation>
    <scope>NUCLEOTIDE SEQUENCE [LARGE SCALE GENOMIC DNA]</scope>
    <source>
        <strain evidence="2">Houghton</strain>
    </source>
</reference>
<dbReference type="RefSeq" id="XP_013229188.1">
    <property type="nucleotide sequence ID" value="XM_013373734.1"/>
</dbReference>
<organism evidence="2 3">
    <name type="scientific">Eimeria tenella</name>
    <name type="common">Coccidian parasite</name>
    <dbReference type="NCBI Taxonomy" id="5802"/>
    <lineage>
        <taxon>Eukaryota</taxon>
        <taxon>Sar</taxon>
        <taxon>Alveolata</taxon>
        <taxon>Apicomplexa</taxon>
        <taxon>Conoidasida</taxon>
        <taxon>Coccidia</taxon>
        <taxon>Eucoccidiorida</taxon>
        <taxon>Eimeriorina</taxon>
        <taxon>Eimeriidae</taxon>
        <taxon>Eimeria</taxon>
    </lineage>
</organism>
<accession>U6KK35</accession>
<dbReference type="OrthoDB" id="349060at2759"/>
<feature type="compositionally biased region" description="Polar residues" evidence="1">
    <location>
        <begin position="886"/>
        <end position="897"/>
    </location>
</feature>
<feature type="region of interest" description="Disordered" evidence="1">
    <location>
        <begin position="248"/>
        <end position="269"/>
    </location>
</feature>
<name>U6KK35_EIMTE</name>
<feature type="region of interest" description="Disordered" evidence="1">
    <location>
        <begin position="106"/>
        <end position="143"/>
    </location>
</feature>
<feature type="compositionally biased region" description="Polar residues" evidence="1">
    <location>
        <begin position="207"/>
        <end position="221"/>
    </location>
</feature>
<proteinExistence type="predicted"/>
<dbReference type="VEuPathDB" id="ToxoDB:ETH2_1341700"/>
<feature type="region of interest" description="Disordered" evidence="1">
    <location>
        <begin position="829"/>
        <end position="918"/>
    </location>
</feature>
<gene>
    <name evidence="2" type="ORF">ETH_00026565</name>
</gene>
<feature type="region of interest" description="Disordered" evidence="1">
    <location>
        <begin position="54"/>
        <end position="90"/>
    </location>
</feature>